<organism evidence="2 3">
    <name type="scientific">Trametes cubensis</name>
    <dbReference type="NCBI Taxonomy" id="1111947"/>
    <lineage>
        <taxon>Eukaryota</taxon>
        <taxon>Fungi</taxon>
        <taxon>Dikarya</taxon>
        <taxon>Basidiomycota</taxon>
        <taxon>Agaricomycotina</taxon>
        <taxon>Agaricomycetes</taxon>
        <taxon>Polyporales</taxon>
        <taxon>Polyporaceae</taxon>
        <taxon>Trametes</taxon>
    </lineage>
</organism>
<accession>A0AAD7X4N6</accession>
<name>A0AAD7X4N6_9APHY</name>
<dbReference type="PANTHER" id="PTHR33266:SF1">
    <property type="entry name" value="F-BOX DOMAIN-CONTAINING PROTEIN"/>
    <property type="match status" value="1"/>
</dbReference>
<comment type="caution">
    <text evidence="2">The sequence shown here is derived from an EMBL/GenBank/DDBJ whole genome shotgun (WGS) entry which is preliminary data.</text>
</comment>
<reference evidence="2" key="1">
    <citation type="submission" date="2022-11" db="EMBL/GenBank/DDBJ databases">
        <title>Genome Sequence of Cubamyces cubensis.</title>
        <authorList>
            <person name="Buettner E."/>
        </authorList>
    </citation>
    <scope>NUCLEOTIDE SEQUENCE</scope>
    <source>
        <strain evidence="2">MPL-01</strain>
    </source>
</reference>
<dbReference type="Proteomes" id="UP001215151">
    <property type="component" value="Unassembled WGS sequence"/>
</dbReference>
<gene>
    <name evidence="2" type="ORF">ONZ51_g12719</name>
</gene>
<sequence length="954" mass="104540">MDSNPMEMVGEDQLPDTQTLASLNNKIHGEIEGGVGIPDRDLLTQTVYLYQVLQVVQAQCGFIPLKTAADREWCDVHVSQLGDMVQKAYQKADYSALMRLKYIREQAGRPKPRARNTQPVIRSEPSLDSAAKRALQAVIRGWSAPFIGEHHVALASNIRNMYYGTSARSAYMGHAAVIQSSGSGKSRLVHEVAREIFTIPFNIRDPKEHINNGAYPPTDTAVHKLLMEWASEYSGLALQSRFHGFLQVVFEEITKELRGMLASRSGDTKLPLEEWRDYLTARRGVLYSRVAALAKAKDGDISAEEQKSIADNPAADILKQAQDALGTLVKLVCTSSGCSADGPTTVGGSSNFKEAPLATCNELRAAFRPKTIWGDPKGRLKILHILMYFDEAHVLAEVPSRLAKASSTSATVPTSMDTMETDPTSTSTTDHSMDTVGTTDTMDKMAVDTTSTGANQNNASEPSSPPEHKTALDILVSALDDCRDLGLFTLFMSTQSSLEHLAPFAIHARSARYSALAPSMHAPITETPFDCFGLKRLVPSKLRCKDLLCNDNMRMPIDSHTIAAQTAVLDVRIMLSFEPSREAAHRHEEQLVASHMRIAYSVPKDRIYLRSGYSSEPILAEAAARQLHEWRRQCLGLEPSATGLNVVDRLRDTTDIGPAVQILRKTFDHDLLSRGEVGEVIGRLLLMLARDSATCATSSDSDDPHFSNPVPVTTFIEQLLSESFAKDVLTSKPDNLPANAPRGDLTFAEAFKDAVVNFTHFAKWADDSALSQDTALGCFIRSMAVICRNNAATVDVFIPVLMNKDAALDASVMTGIMVQFKLRAHSGTIAAYAIDATKVGLFKQTPDDDETQRHPYITLIMELGVNSKPPLLASIPVKPESKESIAMNKKLGEKTPVSNAGAPLQDTPSKVVLIPPAPRRRRGSAYPRYSIYVYGCSPTVYRVISKNERGTLRL</sequence>
<dbReference type="PANTHER" id="PTHR33266">
    <property type="entry name" value="CHROMOSOME 15, WHOLE GENOME SHOTGUN SEQUENCE"/>
    <property type="match status" value="1"/>
</dbReference>
<dbReference type="EMBL" id="JAPEVG010000851">
    <property type="protein sequence ID" value="KAJ8454965.1"/>
    <property type="molecule type" value="Genomic_DNA"/>
</dbReference>
<feature type="compositionally biased region" description="Low complexity" evidence="1">
    <location>
        <begin position="414"/>
        <end position="430"/>
    </location>
</feature>
<evidence type="ECO:0000313" key="2">
    <source>
        <dbReference type="EMBL" id="KAJ8454965.1"/>
    </source>
</evidence>
<dbReference type="AlphaFoldDB" id="A0AAD7X4N6"/>
<evidence type="ECO:0000256" key="1">
    <source>
        <dbReference type="SAM" id="MobiDB-lite"/>
    </source>
</evidence>
<evidence type="ECO:0000313" key="3">
    <source>
        <dbReference type="Proteomes" id="UP001215151"/>
    </source>
</evidence>
<keyword evidence="3" id="KW-1185">Reference proteome</keyword>
<proteinExistence type="predicted"/>
<protein>
    <submittedName>
        <fullName evidence="2">Uncharacterized protein</fullName>
    </submittedName>
</protein>
<feature type="region of interest" description="Disordered" evidence="1">
    <location>
        <begin position="406"/>
        <end position="436"/>
    </location>
</feature>